<accession>A0A2H0YRE9</accession>
<dbReference type="Proteomes" id="UP000236845">
    <property type="component" value="Unassembled WGS sequence"/>
</dbReference>
<comment type="caution">
    <text evidence="1">The sequence shown here is derived from an EMBL/GenBank/DDBJ whole genome shotgun (WGS) entry which is preliminary data.</text>
</comment>
<proteinExistence type="predicted"/>
<evidence type="ECO:0000313" key="2">
    <source>
        <dbReference type="Proteomes" id="UP000236845"/>
    </source>
</evidence>
<dbReference type="AlphaFoldDB" id="A0A2H0YRE9"/>
<gene>
    <name evidence="1" type="ORF">COT26_00125</name>
</gene>
<name>A0A2H0YRE9_9BACT</name>
<sequence length="104" mass="11810">MKFIPTMRPGFDIRSSSDCFGTCSVCKSPYDPWSVHEIGAQEERYLLHIVCQKCQTAILALISVQNSEVKTLELITDLNQKDVIKFGRKEPISVNDVLELHNQL</sequence>
<evidence type="ECO:0000313" key="1">
    <source>
        <dbReference type="EMBL" id="PIS41058.1"/>
    </source>
</evidence>
<dbReference type="EMBL" id="PEXW01000002">
    <property type="protein sequence ID" value="PIS41058.1"/>
    <property type="molecule type" value="Genomic_DNA"/>
</dbReference>
<reference evidence="2" key="1">
    <citation type="submission" date="2017-09" db="EMBL/GenBank/DDBJ databases">
        <title>Depth-based differentiation of microbial function through sediment-hosted aquifers and enrichment of novel symbionts in the deep terrestrial subsurface.</title>
        <authorList>
            <person name="Probst A.J."/>
            <person name="Ladd B."/>
            <person name="Jarett J.K."/>
            <person name="Geller-Mcgrath D.E."/>
            <person name="Sieber C.M.K."/>
            <person name="Emerson J.B."/>
            <person name="Anantharaman K."/>
            <person name="Thomas B.C."/>
            <person name="Malmstrom R."/>
            <person name="Stieglmeier M."/>
            <person name="Klingl A."/>
            <person name="Woyke T."/>
            <person name="Ryan C.M."/>
            <person name="Banfield J.F."/>
        </authorList>
    </citation>
    <scope>NUCLEOTIDE SEQUENCE [LARGE SCALE GENOMIC DNA]</scope>
</reference>
<organism evidence="1 2">
    <name type="scientific">Candidatus Kerfeldbacteria bacterium CG08_land_8_20_14_0_20_43_14</name>
    <dbReference type="NCBI Taxonomy" id="2014246"/>
    <lineage>
        <taxon>Bacteria</taxon>
        <taxon>Candidatus Kerfeldiibacteriota</taxon>
    </lineage>
</organism>
<protein>
    <submittedName>
        <fullName evidence="1">Uncharacterized protein</fullName>
    </submittedName>
</protein>